<comment type="similarity">
    <text evidence="5">Belongs to the G-protein coupled receptor 1 family.</text>
</comment>
<feature type="transmembrane region" description="Helical" evidence="6">
    <location>
        <begin position="305"/>
        <end position="334"/>
    </location>
</feature>
<dbReference type="EMBL" id="KB201205">
    <property type="protein sequence ID" value="ESO98843.1"/>
    <property type="molecule type" value="Genomic_DNA"/>
</dbReference>
<keyword evidence="5" id="KW-0675">Receptor</keyword>
<dbReference type="Proteomes" id="UP000030746">
    <property type="component" value="Unassembled WGS sequence"/>
</dbReference>
<evidence type="ECO:0000256" key="2">
    <source>
        <dbReference type="ARBA" id="ARBA00022692"/>
    </source>
</evidence>
<evidence type="ECO:0000313" key="9">
    <source>
        <dbReference type="Proteomes" id="UP000030746"/>
    </source>
</evidence>
<dbReference type="OrthoDB" id="9990906at2759"/>
<feature type="transmembrane region" description="Helical" evidence="6">
    <location>
        <begin position="29"/>
        <end position="53"/>
    </location>
</feature>
<dbReference type="Pfam" id="PF00001">
    <property type="entry name" value="7tm_1"/>
    <property type="match status" value="1"/>
</dbReference>
<feature type="transmembrane region" description="Helical" evidence="6">
    <location>
        <begin position="65"/>
        <end position="87"/>
    </location>
</feature>
<evidence type="ECO:0000256" key="1">
    <source>
        <dbReference type="ARBA" id="ARBA00004370"/>
    </source>
</evidence>
<accession>V4A4P0</accession>
<keyword evidence="9" id="KW-1185">Reference proteome</keyword>
<keyword evidence="4 6" id="KW-0472">Membrane</keyword>
<dbReference type="CDD" id="cd14978">
    <property type="entry name" value="7tmA_FMRFamide_R-like"/>
    <property type="match status" value="1"/>
</dbReference>
<feature type="domain" description="G-protein coupled receptors family 1 profile" evidence="7">
    <location>
        <begin position="45"/>
        <end position="367"/>
    </location>
</feature>
<feature type="transmembrane region" description="Helical" evidence="6">
    <location>
        <begin position="202"/>
        <end position="221"/>
    </location>
</feature>
<evidence type="ECO:0000313" key="8">
    <source>
        <dbReference type="EMBL" id="ESO98843.1"/>
    </source>
</evidence>
<evidence type="ECO:0000256" key="3">
    <source>
        <dbReference type="ARBA" id="ARBA00022989"/>
    </source>
</evidence>
<dbReference type="CTD" id="20237874"/>
<dbReference type="PROSITE" id="PS00237">
    <property type="entry name" value="G_PROTEIN_RECEP_F1_1"/>
    <property type="match status" value="1"/>
</dbReference>
<dbReference type="PROSITE" id="PS50262">
    <property type="entry name" value="G_PROTEIN_RECEP_F1_2"/>
    <property type="match status" value="1"/>
</dbReference>
<keyword evidence="5" id="KW-0807">Transducer</keyword>
<dbReference type="InterPro" id="IPR052954">
    <property type="entry name" value="GPCR-Ligand_Int"/>
</dbReference>
<sequence length="405" mass="46467">MEWNRNIQAFKIVINSSFTEYTEYKAAMWIWRLCSPILILFGSVGNILSLIVLVRKRLRSSPTMFFLTVLALVDLSVLYIGLLRLWFEYSYEINLRESSEFACRVHTFLVYFTLSYSVWIIVAVTIDRCIIVCAPFKAKTLSSLSKAKKTVLIIAIILICFNAHILETQALISVKYFEGGIRCSHAKHSEYFRDYVWPWIDFGLNCFIPFTVMIVCNLLIIRRISLSARKLTQHIERDQPKSPSHTLSISRGHRLSVLPLANSTATVTSNTESTPANRVRDTAFSFHPQVSVDVSRKAQNRSTSLTIMLLVVSFVFMLLVLPITVFLIGFQVWIETADPRTEAKLELGWALVNMLQYTNNSIHFFLYSLTGPRFRREFLSLFKKKFGQKKIEPSDTVDKEASPGK</sequence>
<dbReference type="KEGG" id="lgi:LOTGIDRAFT_158793"/>
<evidence type="ECO:0000259" key="7">
    <source>
        <dbReference type="PROSITE" id="PS50262"/>
    </source>
</evidence>
<organism evidence="8 9">
    <name type="scientific">Lottia gigantea</name>
    <name type="common">Giant owl limpet</name>
    <dbReference type="NCBI Taxonomy" id="225164"/>
    <lineage>
        <taxon>Eukaryota</taxon>
        <taxon>Metazoa</taxon>
        <taxon>Spiralia</taxon>
        <taxon>Lophotrochozoa</taxon>
        <taxon>Mollusca</taxon>
        <taxon>Gastropoda</taxon>
        <taxon>Patellogastropoda</taxon>
        <taxon>Lottioidea</taxon>
        <taxon>Lottiidae</taxon>
        <taxon>Lottia</taxon>
    </lineage>
</organism>
<dbReference type="PANTHER" id="PTHR46641">
    <property type="entry name" value="FMRFAMIDE RECEPTOR-RELATED"/>
    <property type="match status" value="1"/>
</dbReference>
<protein>
    <recommendedName>
        <fullName evidence="7">G-protein coupled receptors family 1 profile domain-containing protein</fullName>
    </recommendedName>
</protein>
<evidence type="ECO:0000256" key="4">
    <source>
        <dbReference type="ARBA" id="ARBA00023136"/>
    </source>
</evidence>
<gene>
    <name evidence="8" type="ORF">LOTGIDRAFT_158793</name>
</gene>
<dbReference type="SUPFAM" id="SSF81321">
    <property type="entry name" value="Family A G protein-coupled receptor-like"/>
    <property type="match status" value="1"/>
</dbReference>
<dbReference type="AlphaFoldDB" id="V4A4P0"/>
<keyword evidence="2 5" id="KW-0812">Transmembrane</keyword>
<proteinExistence type="inferred from homology"/>
<dbReference type="PRINTS" id="PR00237">
    <property type="entry name" value="GPCRRHODOPSN"/>
</dbReference>
<evidence type="ECO:0000256" key="5">
    <source>
        <dbReference type="RuleBase" id="RU000688"/>
    </source>
</evidence>
<dbReference type="OMA" id="CLTGPKF"/>
<evidence type="ECO:0000256" key="6">
    <source>
        <dbReference type="SAM" id="Phobius"/>
    </source>
</evidence>
<name>V4A4P0_LOTGI</name>
<dbReference type="HOGENOM" id="CLU_009579_24_0_1"/>
<dbReference type="GO" id="GO:0016020">
    <property type="term" value="C:membrane"/>
    <property type="evidence" value="ECO:0007669"/>
    <property type="project" value="UniProtKB-SubCell"/>
</dbReference>
<feature type="transmembrane region" description="Helical" evidence="6">
    <location>
        <begin position="107"/>
        <end position="130"/>
    </location>
</feature>
<dbReference type="InterPro" id="IPR017452">
    <property type="entry name" value="GPCR_Rhodpsn_7TM"/>
</dbReference>
<dbReference type="RefSeq" id="XP_009050474.1">
    <property type="nucleotide sequence ID" value="XM_009052226.1"/>
</dbReference>
<dbReference type="PANTHER" id="PTHR46641:SF25">
    <property type="entry name" value="CNMAMIDE RECEPTOR-RELATED"/>
    <property type="match status" value="1"/>
</dbReference>
<dbReference type="SMART" id="SM01381">
    <property type="entry name" value="7TM_GPCR_Srsx"/>
    <property type="match status" value="1"/>
</dbReference>
<keyword evidence="5" id="KW-0297">G-protein coupled receptor</keyword>
<reference evidence="8 9" key="1">
    <citation type="journal article" date="2013" name="Nature">
        <title>Insights into bilaterian evolution from three spiralian genomes.</title>
        <authorList>
            <person name="Simakov O."/>
            <person name="Marletaz F."/>
            <person name="Cho S.J."/>
            <person name="Edsinger-Gonzales E."/>
            <person name="Havlak P."/>
            <person name="Hellsten U."/>
            <person name="Kuo D.H."/>
            <person name="Larsson T."/>
            <person name="Lv J."/>
            <person name="Arendt D."/>
            <person name="Savage R."/>
            <person name="Osoegawa K."/>
            <person name="de Jong P."/>
            <person name="Grimwood J."/>
            <person name="Chapman J.A."/>
            <person name="Shapiro H."/>
            <person name="Aerts A."/>
            <person name="Otillar R.P."/>
            <person name="Terry A.Y."/>
            <person name="Boore J.L."/>
            <person name="Grigoriev I.V."/>
            <person name="Lindberg D.R."/>
            <person name="Seaver E.C."/>
            <person name="Weisblat D.A."/>
            <person name="Putnam N.H."/>
            <person name="Rokhsar D.S."/>
        </authorList>
    </citation>
    <scope>NUCLEOTIDE SEQUENCE [LARGE SCALE GENOMIC DNA]</scope>
</reference>
<dbReference type="GO" id="GO:0004930">
    <property type="term" value="F:G protein-coupled receptor activity"/>
    <property type="evidence" value="ECO:0007669"/>
    <property type="project" value="UniProtKB-KW"/>
</dbReference>
<dbReference type="GeneID" id="20237874"/>
<comment type="subcellular location">
    <subcellularLocation>
        <location evidence="1">Membrane</location>
    </subcellularLocation>
</comment>
<keyword evidence="3 6" id="KW-1133">Transmembrane helix</keyword>
<feature type="transmembrane region" description="Helical" evidence="6">
    <location>
        <begin position="151"/>
        <end position="172"/>
    </location>
</feature>
<feature type="transmembrane region" description="Helical" evidence="6">
    <location>
        <begin position="354"/>
        <end position="374"/>
    </location>
</feature>
<dbReference type="InterPro" id="IPR000276">
    <property type="entry name" value="GPCR_Rhodpsn"/>
</dbReference>
<dbReference type="Gene3D" id="1.20.1070.10">
    <property type="entry name" value="Rhodopsin 7-helix transmembrane proteins"/>
    <property type="match status" value="1"/>
</dbReference>